<evidence type="ECO:0000256" key="1">
    <source>
        <dbReference type="SAM" id="Phobius"/>
    </source>
</evidence>
<dbReference type="AlphaFoldDB" id="A0A2T0Q3W2"/>
<organism evidence="2 3">
    <name type="scientific">Allonocardiopsis opalescens</name>
    <dbReference type="NCBI Taxonomy" id="1144618"/>
    <lineage>
        <taxon>Bacteria</taxon>
        <taxon>Bacillati</taxon>
        <taxon>Actinomycetota</taxon>
        <taxon>Actinomycetes</taxon>
        <taxon>Streptosporangiales</taxon>
        <taxon>Allonocardiopsis</taxon>
    </lineage>
</organism>
<dbReference type="EMBL" id="PVZC01000004">
    <property type="protein sequence ID" value="PRX98495.1"/>
    <property type="molecule type" value="Genomic_DNA"/>
</dbReference>
<dbReference type="Proteomes" id="UP000237846">
    <property type="component" value="Unassembled WGS sequence"/>
</dbReference>
<accession>A0A2T0Q3W2</accession>
<keyword evidence="1" id="KW-0812">Transmembrane</keyword>
<dbReference type="RefSeq" id="WP_106245662.1">
    <property type="nucleotide sequence ID" value="NZ_PVZC01000004.1"/>
</dbReference>
<reference evidence="2 3" key="1">
    <citation type="submission" date="2018-03" db="EMBL/GenBank/DDBJ databases">
        <title>Genomic Encyclopedia of Archaeal and Bacterial Type Strains, Phase II (KMG-II): from individual species to whole genera.</title>
        <authorList>
            <person name="Goeker M."/>
        </authorList>
    </citation>
    <scope>NUCLEOTIDE SEQUENCE [LARGE SCALE GENOMIC DNA]</scope>
    <source>
        <strain evidence="2 3">DSM 45601</strain>
    </source>
</reference>
<evidence type="ECO:0000313" key="2">
    <source>
        <dbReference type="EMBL" id="PRX98495.1"/>
    </source>
</evidence>
<name>A0A2T0Q3W2_9ACTN</name>
<evidence type="ECO:0000313" key="3">
    <source>
        <dbReference type="Proteomes" id="UP000237846"/>
    </source>
</evidence>
<dbReference type="InterPro" id="IPR003425">
    <property type="entry name" value="CCB3/YggT"/>
</dbReference>
<dbReference type="Pfam" id="PF02325">
    <property type="entry name" value="CCB3_YggT"/>
    <property type="match status" value="1"/>
</dbReference>
<keyword evidence="1" id="KW-1133">Transmembrane helix</keyword>
<feature type="transmembrane region" description="Helical" evidence="1">
    <location>
        <begin position="7"/>
        <end position="25"/>
    </location>
</feature>
<comment type="caution">
    <text evidence="2">The sequence shown here is derived from an EMBL/GenBank/DDBJ whole genome shotgun (WGS) entry which is preliminary data.</text>
</comment>
<dbReference type="OrthoDB" id="3216131at2"/>
<keyword evidence="3" id="KW-1185">Reference proteome</keyword>
<proteinExistence type="predicted"/>
<dbReference type="GO" id="GO:0016020">
    <property type="term" value="C:membrane"/>
    <property type="evidence" value="ECO:0007669"/>
    <property type="project" value="InterPro"/>
</dbReference>
<protein>
    <submittedName>
        <fullName evidence="2">YggT family protein</fullName>
    </submittedName>
</protein>
<sequence>MNIVQDVLVAVLNIYLLLLIGRVIFELLQVFSRSWKPRGVVLVLAETVFTLTDPPLKFLRRFIPPLRLGGVALDLSFTVLFIIILILIQIVRLL</sequence>
<gene>
    <name evidence="2" type="ORF">CLV72_10472</name>
</gene>
<keyword evidence="1" id="KW-0472">Membrane</keyword>
<feature type="transmembrane region" description="Helical" evidence="1">
    <location>
        <begin position="68"/>
        <end position="91"/>
    </location>
</feature>